<keyword evidence="3" id="KW-1185">Reference proteome</keyword>
<sequence>MTEENGNYMLPDLWEDTVKPGTTIMLNLVSTDEAQNAGTTMEPSQKDPPQADYPTMLSSIVLASANKSYKTNPNQEQSDARWVSEQGPEH</sequence>
<evidence type="ECO:0000313" key="2">
    <source>
        <dbReference type="EMBL" id="EXJ55064.1"/>
    </source>
</evidence>
<dbReference type="Proteomes" id="UP000019471">
    <property type="component" value="Unassembled WGS sequence"/>
</dbReference>
<accession>W9W929</accession>
<gene>
    <name evidence="2" type="ORF">A1O5_12803</name>
</gene>
<dbReference type="HOGENOM" id="CLU_2440676_0_0_1"/>
<protein>
    <submittedName>
        <fullName evidence="2">Uncharacterized protein</fullName>
    </submittedName>
</protein>
<dbReference type="EMBL" id="AMGX01000037">
    <property type="protein sequence ID" value="EXJ55064.1"/>
    <property type="molecule type" value="Genomic_DNA"/>
</dbReference>
<feature type="compositionally biased region" description="Polar residues" evidence="1">
    <location>
        <begin position="33"/>
        <end position="43"/>
    </location>
</feature>
<organism evidence="2 3">
    <name type="scientific">Cladophialophora psammophila CBS 110553</name>
    <dbReference type="NCBI Taxonomy" id="1182543"/>
    <lineage>
        <taxon>Eukaryota</taxon>
        <taxon>Fungi</taxon>
        <taxon>Dikarya</taxon>
        <taxon>Ascomycota</taxon>
        <taxon>Pezizomycotina</taxon>
        <taxon>Eurotiomycetes</taxon>
        <taxon>Chaetothyriomycetidae</taxon>
        <taxon>Chaetothyriales</taxon>
        <taxon>Herpotrichiellaceae</taxon>
        <taxon>Cladophialophora</taxon>
    </lineage>
</organism>
<dbReference type="RefSeq" id="XP_007751562.1">
    <property type="nucleotide sequence ID" value="XM_007753372.1"/>
</dbReference>
<feature type="region of interest" description="Disordered" evidence="1">
    <location>
        <begin position="33"/>
        <end position="90"/>
    </location>
</feature>
<comment type="caution">
    <text evidence="2">The sequence shown here is derived from an EMBL/GenBank/DDBJ whole genome shotgun (WGS) entry which is preliminary data.</text>
</comment>
<reference evidence="2 3" key="1">
    <citation type="submission" date="2013-03" db="EMBL/GenBank/DDBJ databases">
        <title>The Genome Sequence of Cladophialophora psammophila CBS 110553.</title>
        <authorList>
            <consortium name="The Broad Institute Genomics Platform"/>
            <person name="Cuomo C."/>
            <person name="de Hoog S."/>
            <person name="Gorbushina A."/>
            <person name="Walker B."/>
            <person name="Young S.K."/>
            <person name="Zeng Q."/>
            <person name="Gargeya S."/>
            <person name="Fitzgerald M."/>
            <person name="Haas B."/>
            <person name="Abouelleil A."/>
            <person name="Allen A.W."/>
            <person name="Alvarado L."/>
            <person name="Arachchi H.M."/>
            <person name="Berlin A.M."/>
            <person name="Chapman S.B."/>
            <person name="Gainer-Dewar J."/>
            <person name="Goldberg J."/>
            <person name="Griggs A."/>
            <person name="Gujja S."/>
            <person name="Hansen M."/>
            <person name="Howarth C."/>
            <person name="Imamovic A."/>
            <person name="Ireland A."/>
            <person name="Larimer J."/>
            <person name="McCowan C."/>
            <person name="Murphy C."/>
            <person name="Pearson M."/>
            <person name="Poon T.W."/>
            <person name="Priest M."/>
            <person name="Roberts A."/>
            <person name="Saif S."/>
            <person name="Shea T."/>
            <person name="Sisk P."/>
            <person name="Sykes S."/>
            <person name="Wortman J."/>
            <person name="Nusbaum C."/>
            <person name="Birren B."/>
        </authorList>
    </citation>
    <scope>NUCLEOTIDE SEQUENCE [LARGE SCALE GENOMIC DNA]</scope>
    <source>
        <strain evidence="2 3">CBS 110553</strain>
    </source>
</reference>
<proteinExistence type="predicted"/>
<dbReference type="AlphaFoldDB" id="W9W929"/>
<name>W9W929_9EURO</name>
<evidence type="ECO:0000256" key="1">
    <source>
        <dbReference type="SAM" id="MobiDB-lite"/>
    </source>
</evidence>
<dbReference type="GeneID" id="19197489"/>
<evidence type="ECO:0000313" key="3">
    <source>
        <dbReference type="Proteomes" id="UP000019471"/>
    </source>
</evidence>
<feature type="compositionally biased region" description="Polar residues" evidence="1">
    <location>
        <begin position="65"/>
        <end position="77"/>
    </location>
</feature>